<feature type="signal peptide" evidence="3">
    <location>
        <begin position="1"/>
        <end position="23"/>
    </location>
</feature>
<dbReference type="PROSITE" id="PS00287">
    <property type="entry name" value="CYSTATIN"/>
    <property type="match status" value="1"/>
</dbReference>
<dbReference type="PANTHER" id="PTHR47373">
    <property type="entry name" value="CYSTEINE PROTEINASE INHIBITOR 2"/>
    <property type="match status" value="1"/>
</dbReference>
<dbReference type="SUPFAM" id="SSF54403">
    <property type="entry name" value="Cystatin/monellin"/>
    <property type="match status" value="1"/>
</dbReference>
<keyword evidence="3" id="KW-0732">Signal</keyword>
<keyword evidence="2" id="KW-0789">Thiol protease inhibitor</keyword>
<sequence>MASFFVFLCLALVLVGPSSLCTARSSGWVGGRTKVPNVQTNLEVQELGRFSVEEHNRRDGADVVFLRVVEAQRQVVSGIMYYLRIEGVEGGATRQFDASVVVKAWLRSRELVSFEPAA</sequence>
<dbReference type="InterPro" id="IPR018073">
    <property type="entry name" value="Prot_inh_cystat_CS"/>
</dbReference>
<dbReference type="AlphaFoldDB" id="A0A5K1A4X6"/>
<dbReference type="SMART" id="SM00043">
    <property type="entry name" value="CY"/>
    <property type="match status" value="1"/>
</dbReference>
<evidence type="ECO:0000256" key="1">
    <source>
        <dbReference type="ARBA" id="ARBA00022690"/>
    </source>
</evidence>
<gene>
    <name evidence="5" type="ORF">NYM_LOCUS11490</name>
</gene>
<name>A0A5K1A4X6_9MAGN</name>
<dbReference type="EMBL" id="LR721780">
    <property type="protein sequence ID" value="VVV96488.1"/>
    <property type="molecule type" value="Genomic_DNA"/>
</dbReference>
<protein>
    <recommendedName>
        <fullName evidence="4">Cystatin domain-containing protein</fullName>
    </recommendedName>
</protein>
<evidence type="ECO:0000259" key="4">
    <source>
        <dbReference type="SMART" id="SM00043"/>
    </source>
</evidence>
<dbReference type="Pfam" id="PF16845">
    <property type="entry name" value="SQAPI"/>
    <property type="match status" value="1"/>
</dbReference>
<evidence type="ECO:0000256" key="2">
    <source>
        <dbReference type="ARBA" id="ARBA00022704"/>
    </source>
</evidence>
<keyword evidence="1" id="KW-0646">Protease inhibitor</keyword>
<proteinExistence type="predicted"/>
<evidence type="ECO:0000313" key="5">
    <source>
        <dbReference type="EMBL" id="VVV96488.1"/>
    </source>
</evidence>
<dbReference type="PANTHER" id="PTHR47373:SF1">
    <property type="entry name" value="CYSTEINE PROTEINASE INHIBITOR 2"/>
    <property type="match status" value="1"/>
</dbReference>
<accession>A0A5K1A4X6</accession>
<dbReference type="GO" id="GO:0004869">
    <property type="term" value="F:cysteine-type endopeptidase inhibitor activity"/>
    <property type="evidence" value="ECO:0007669"/>
    <property type="project" value="UniProtKB-KW"/>
</dbReference>
<dbReference type="Gramene" id="NC2G0002270.1">
    <property type="protein sequence ID" value="NC2G0002270.1:cds"/>
    <property type="gene ID" value="NC2G0002270"/>
</dbReference>
<evidence type="ECO:0000256" key="3">
    <source>
        <dbReference type="SAM" id="SignalP"/>
    </source>
</evidence>
<dbReference type="InterPro" id="IPR046350">
    <property type="entry name" value="Cystatin_sf"/>
</dbReference>
<feature type="chain" id="PRO_5023851074" description="Cystatin domain-containing protein" evidence="3">
    <location>
        <begin position="24"/>
        <end position="118"/>
    </location>
</feature>
<feature type="domain" description="Cystatin" evidence="4">
    <location>
        <begin position="27"/>
        <end position="117"/>
    </location>
</feature>
<reference evidence="5" key="1">
    <citation type="submission" date="2019-09" db="EMBL/GenBank/DDBJ databases">
        <authorList>
            <person name="Zhang L."/>
        </authorList>
    </citation>
    <scope>NUCLEOTIDE SEQUENCE</scope>
</reference>
<organism evidence="5">
    <name type="scientific">Nymphaea colorata</name>
    <name type="common">pocket water lily</name>
    <dbReference type="NCBI Taxonomy" id="210225"/>
    <lineage>
        <taxon>Eukaryota</taxon>
        <taxon>Viridiplantae</taxon>
        <taxon>Streptophyta</taxon>
        <taxon>Embryophyta</taxon>
        <taxon>Tracheophyta</taxon>
        <taxon>Spermatophyta</taxon>
        <taxon>Magnoliopsida</taxon>
        <taxon>Nymphaeales</taxon>
        <taxon>Nymphaeaceae</taxon>
        <taxon>Nymphaea</taxon>
    </lineage>
</organism>
<dbReference type="CDD" id="cd00042">
    <property type="entry name" value="CY"/>
    <property type="match status" value="1"/>
</dbReference>
<dbReference type="Gene3D" id="3.10.450.10">
    <property type="match status" value="1"/>
</dbReference>
<dbReference type="InterPro" id="IPR000010">
    <property type="entry name" value="Cystatin_dom"/>
</dbReference>